<accession>A0A392PJB2</accession>
<reference evidence="2 3" key="1">
    <citation type="journal article" date="2018" name="Front. Plant Sci.">
        <title>Red Clover (Trifolium pratense) and Zigzag Clover (T. medium) - A Picture of Genomic Similarities and Differences.</title>
        <authorList>
            <person name="Dluhosova J."/>
            <person name="Istvanek J."/>
            <person name="Nedelnik J."/>
            <person name="Repkova J."/>
        </authorList>
    </citation>
    <scope>NUCLEOTIDE SEQUENCE [LARGE SCALE GENOMIC DNA]</scope>
    <source>
        <strain evidence="3">cv. 10/8</strain>
        <tissue evidence="2">Leaf</tissue>
    </source>
</reference>
<sequence>MTRRWSFYMDFLPIVVIVSNEFSDVALLTLYKAATLQGLNNHVFVAYAYVVGTSVLIPITFISRGSRVVPPLNFSIICKIVLLGAIG</sequence>
<proteinExistence type="predicted"/>
<evidence type="ECO:0000256" key="1">
    <source>
        <dbReference type="SAM" id="Phobius"/>
    </source>
</evidence>
<keyword evidence="1" id="KW-0472">Membrane</keyword>
<dbReference type="Proteomes" id="UP000265520">
    <property type="component" value="Unassembled WGS sequence"/>
</dbReference>
<protein>
    <submittedName>
        <fullName evidence="2">WAT1-related protein</fullName>
    </submittedName>
</protein>
<dbReference type="AlphaFoldDB" id="A0A392PJB2"/>
<feature type="non-terminal residue" evidence="2">
    <location>
        <position position="87"/>
    </location>
</feature>
<keyword evidence="1" id="KW-0812">Transmembrane</keyword>
<evidence type="ECO:0000313" key="2">
    <source>
        <dbReference type="EMBL" id="MCI10995.1"/>
    </source>
</evidence>
<evidence type="ECO:0000313" key="3">
    <source>
        <dbReference type="Proteomes" id="UP000265520"/>
    </source>
</evidence>
<keyword evidence="3" id="KW-1185">Reference proteome</keyword>
<organism evidence="2 3">
    <name type="scientific">Trifolium medium</name>
    <dbReference type="NCBI Taxonomy" id="97028"/>
    <lineage>
        <taxon>Eukaryota</taxon>
        <taxon>Viridiplantae</taxon>
        <taxon>Streptophyta</taxon>
        <taxon>Embryophyta</taxon>
        <taxon>Tracheophyta</taxon>
        <taxon>Spermatophyta</taxon>
        <taxon>Magnoliopsida</taxon>
        <taxon>eudicotyledons</taxon>
        <taxon>Gunneridae</taxon>
        <taxon>Pentapetalae</taxon>
        <taxon>rosids</taxon>
        <taxon>fabids</taxon>
        <taxon>Fabales</taxon>
        <taxon>Fabaceae</taxon>
        <taxon>Papilionoideae</taxon>
        <taxon>50 kb inversion clade</taxon>
        <taxon>NPAAA clade</taxon>
        <taxon>Hologalegina</taxon>
        <taxon>IRL clade</taxon>
        <taxon>Trifolieae</taxon>
        <taxon>Trifolium</taxon>
    </lineage>
</organism>
<comment type="caution">
    <text evidence="2">The sequence shown here is derived from an EMBL/GenBank/DDBJ whole genome shotgun (WGS) entry which is preliminary data.</text>
</comment>
<dbReference type="EMBL" id="LXQA010078433">
    <property type="protein sequence ID" value="MCI10995.1"/>
    <property type="molecule type" value="Genomic_DNA"/>
</dbReference>
<feature type="transmembrane region" description="Helical" evidence="1">
    <location>
        <begin position="43"/>
        <end position="62"/>
    </location>
</feature>
<name>A0A392PJB2_9FABA</name>
<keyword evidence="1" id="KW-1133">Transmembrane helix</keyword>